<feature type="region of interest" description="Disordered" evidence="13">
    <location>
        <begin position="119"/>
        <end position="143"/>
    </location>
</feature>
<feature type="region of interest" description="Disordered" evidence="13">
    <location>
        <begin position="183"/>
        <end position="218"/>
    </location>
</feature>
<feature type="compositionally biased region" description="Basic and acidic residues" evidence="13">
    <location>
        <begin position="200"/>
        <end position="211"/>
    </location>
</feature>
<dbReference type="PROSITE" id="PS51455">
    <property type="entry name" value="PIPK"/>
    <property type="match status" value="1"/>
</dbReference>
<dbReference type="InterPro" id="IPR002423">
    <property type="entry name" value="Cpn60/GroEL/TCP-1"/>
</dbReference>
<feature type="compositionally biased region" description="Low complexity" evidence="13">
    <location>
        <begin position="183"/>
        <end position="197"/>
    </location>
</feature>
<evidence type="ECO:0000256" key="5">
    <source>
        <dbReference type="ARBA" id="ARBA00022771"/>
    </source>
</evidence>
<keyword evidence="17" id="KW-1185">Reference proteome</keyword>
<dbReference type="PANTHER" id="PTHR45748">
    <property type="entry name" value="1-PHOSPHATIDYLINOSITOL 3-PHOSPHATE 5-KINASE-RELATED"/>
    <property type="match status" value="1"/>
</dbReference>
<dbReference type="InterPro" id="IPR044769">
    <property type="entry name" value="PIKfyve_PIPKc"/>
</dbReference>
<feature type="compositionally biased region" description="Low complexity" evidence="13">
    <location>
        <begin position="121"/>
        <end position="131"/>
    </location>
</feature>
<dbReference type="GO" id="GO:0010008">
    <property type="term" value="C:endosome membrane"/>
    <property type="evidence" value="ECO:0007669"/>
    <property type="project" value="TreeGrafter"/>
</dbReference>
<evidence type="ECO:0000313" key="17">
    <source>
        <dbReference type="Proteomes" id="UP000289340"/>
    </source>
</evidence>
<evidence type="ECO:0000259" key="14">
    <source>
        <dbReference type="PROSITE" id="PS50178"/>
    </source>
</evidence>
<evidence type="ECO:0000256" key="12">
    <source>
        <dbReference type="PROSITE-ProRule" id="PRU00781"/>
    </source>
</evidence>
<dbReference type="SUPFAM" id="SSF56104">
    <property type="entry name" value="SAICAR synthase-like"/>
    <property type="match status" value="1"/>
</dbReference>
<feature type="compositionally biased region" description="Polar residues" evidence="13">
    <location>
        <begin position="244"/>
        <end position="262"/>
    </location>
</feature>
<dbReference type="Proteomes" id="UP000289340">
    <property type="component" value="Chromosome 7"/>
</dbReference>
<keyword evidence="4 12" id="KW-0547">Nucleotide-binding</keyword>
<dbReference type="Pfam" id="PF01504">
    <property type="entry name" value="PIP5K"/>
    <property type="match status" value="1"/>
</dbReference>
<evidence type="ECO:0000256" key="2">
    <source>
        <dbReference type="ARBA" id="ARBA00022679"/>
    </source>
</evidence>
<feature type="region of interest" description="Disordered" evidence="13">
    <location>
        <begin position="1250"/>
        <end position="1277"/>
    </location>
</feature>
<feature type="domain" description="FYVE-type" evidence="14">
    <location>
        <begin position="38"/>
        <end position="104"/>
    </location>
</feature>
<dbReference type="PROSITE" id="PS50178">
    <property type="entry name" value="ZF_FYVE"/>
    <property type="match status" value="1"/>
</dbReference>
<sequence>MGIPDSSILDLIEKVRSWVSWGGSDLCYLSEKFDMLHHSGCKMCCECNRNLGEMNQQHKYNCKSCGRWLCETCIRGCDLKIFESDNTGIKETFHSCKFCSDGNRRRMSCEGQKKCSEKVHPSVSPQESPRQSPEPPSPCFSVESDRLGSPLKAELNQGTQFDRCFHDHDYGYYPCSVVNKSVNSSGTHPSSVSTHPSTFRSDKEGTDDSRKHLLSPSRTYCDNYSDIDSSSVSARHDTYNYNFVGSSPSDSPSRIGFTSSSAGLPVQKGQEKGSVPQTDGPFGQQSMAVLRKPGQGTEDAYTTAYFSDDLSIFRNQNENSQRPLDFENNGLIWFPPPPDDENDDAEGNFFSYDDEDDDIGDSGALFSSSCSLSNMFPGKEKLNDENKEPLKSVIQGHFRALVSQLLQGEGIKVGKENDSEDWLDIVATVAWQAANFVRPDTSKGGSMDPGDYVKVKCIASGSPSESTLVKGVVCTKNIKHKRMTSQYKKPRLLLLGGALEYQKVPNQLASFDTLLQQENDHLKMIISKIEALRPNVLLVEKSVASCAQEYLLAKEISLVLNVKRPLLERIARCTGALVTPSVDHLSKARLGNCELFRLDRMVEDRETTNQLSKKPSKTLMFFEGCPRRLGCTVLLKGTCREELKKIKHVVQYAVFAAYHLSLETSFLADEGATLPKVIVKNSTDMPESATADTDISIIPISFSTTMCQSEADNAFRVEDFVGLDLKLENLGSVPENLDDLSCHSVTGTMSDYRAESVLSDSFYNNLTSNLTVESDYLHQGNESDGDTIFSTRDLLQSELQQTTVQEEREYGEVADLTKDKTNEDELSGEYFSATDGHQSILVYFSSHCVSKGTVCERTRLLRIKFYGSFDKPLGRYLRDDLFDQACCCQSCKEPAEAHVLCFTHQQGNLTINVRRLPSLKLPGERDGKIWMWHRCLRCPFEDGVPPATRRVVMSDAAWGLSFGKFLELSFSNHATANRVATCGHSLQRDCLRFYGYGSMVAFFRYSPIDILSVHLPPSVLEFGHIQEEWIRKEAEELFIKVETLYVEISNVLEWLEMKIVSPGIGNESSDTCDIQNHILDLKDMLQRERTDYHCLLQSGSVTTQPGKMTLDILELNRLRRSLHIGSHVWDHRLYSLDSLIKRSFSSKVKQEDELCADVKELRVDSLHKERNFDCGLEQNNARLSKLHESHESHMLAEPDDALETCASGSFTCYLEGKKVHSDGELNRTLSECFPPNESNLSERIDSAWTGTDQPQANAVPAGSIQRSNQHDSPPFRRVSQPMRVHSFDSAVRVQEIIRKVLPSSLHLSTLRSFHASGDYGNMVRDPVSNILRSYFQMLPWETQKLNLILSSTPSFISSVSGIAEGARLLLSQTYHGDRVIAVYDDDYSSIISYALSSKEYEDWVSGKSDMQESNWIARERSKEDLAASSFSAWGSLDLDYINYGSYGSEDVPSSVGSLLRDSKKSLHLQISFGDDSVGAGGKVNFSVTCYFAKQFESLRKKCCPNEVDFVRSMSRCRRWSAQGGKSNVYFAKSLDERFIIKQVTKTELESFEEFAPQYFKYLMDALNSGGPTCLAKILGIYQVTVKYPKGGKETKIDLMVMENLFYKRKISRIYDLKGSERSRYNPDTTGTNKVMLDMNLLETLRTKPIFLGSRAKRILERAVWNDTSFLASVDVMDYSLLVGVDDERKELVLGIIDFMRQYTWDKHLETWVKASGILGGPKNAAPTIVSPKQYKKRFRKAMTTYFLTLPDQWSS</sequence>
<dbReference type="CDD" id="cd03334">
    <property type="entry name" value="Fab1_TCP"/>
    <property type="match status" value="1"/>
</dbReference>
<keyword evidence="2 12" id="KW-0808">Transferase</keyword>
<dbReference type="GO" id="GO:0005524">
    <property type="term" value="F:ATP binding"/>
    <property type="evidence" value="ECO:0007669"/>
    <property type="project" value="UniProtKB-UniRule"/>
</dbReference>
<dbReference type="PANTHER" id="PTHR45748:SF14">
    <property type="entry name" value="1-PHOSPHATIDYLINOSITOL-3-PHOSPHATE 5-KINASE FAB1C-RELATED"/>
    <property type="match status" value="1"/>
</dbReference>
<dbReference type="CDD" id="cd17300">
    <property type="entry name" value="PIPKc_PIKfyve"/>
    <property type="match status" value="1"/>
</dbReference>
<dbReference type="InterPro" id="IPR002498">
    <property type="entry name" value="PInositol-4-P-4/5-kinase_core"/>
</dbReference>
<proteinExistence type="predicted"/>
<dbReference type="Pfam" id="PF00118">
    <property type="entry name" value="Cpn60_TCP1"/>
    <property type="match status" value="1"/>
</dbReference>
<evidence type="ECO:0000256" key="3">
    <source>
        <dbReference type="ARBA" id="ARBA00022723"/>
    </source>
</evidence>
<dbReference type="InterPro" id="IPR027483">
    <property type="entry name" value="PInositol-4-P-4/5-kinase_C_sf"/>
</dbReference>
<dbReference type="Gramene" id="XM_028385497.1">
    <property type="protein sequence ID" value="XP_028241298.1"/>
    <property type="gene ID" value="LOC114419729"/>
</dbReference>
<comment type="subunit">
    <text evidence="9">Component of the PI(3,5)P2 regulatory complex at least composed of ATG18, SAC/FIG4, FAB1 and VAC14.</text>
</comment>
<dbReference type="Gene3D" id="3.50.7.10">
    <property type="entry name" value="GroEL"/>
    <property type="match status" value="1"/>
</dbReference>
<dbReference type="InterPro" id="IPR027409">
    <property type="entry name" value="GroEL-like_apical_dom_sf"/>
</dbReference>
<dbReference type="GO" id="GO:0046854">
    <property type="term" value="P:phosphatidylinositol phosphate biosynthetic process"/>
    <property type="evidence" value="ECO:0007669"/>
    <property type="project" value="TreeGrafter"/>
</dbReference>
<dbReference type="Gene3D" id="3.30.810.10">
    <property type="entry name" value="2-Layer Sandwich"/>
    <property type="match status" value="1"/>
</dbReference>
<evidence type="ECO:0000256" key="4">
    <source>
        <dbReference type="ARBA" id="ARBA00022741"/>
    </source>
</evidence>
<name>A0A445JZX1_GLYSO</name>
<keyword evidence="6 12" id="KW-0418">Kinase</keyword>
<dbReference type="GO" id="GO:0008270">
    <property type="term" value="F:zinc ion binding"/>
    <property type="evidence" value="ECO:0007669"/>
    <property type="project" value="UniProtKB-KW"/>
</dbReference>
<dbReference type="EC" id="2.7.1.150" evidence="1"/>
<keyword evidence="8 12" id="KW-0067">ATP-binding</keyword>
<dbReference type="InterPro" id="IPR017455">
    <property type="entry name" value="Znf_FYVE-rel"/>
</dbReference>
<evidence type="ECO:0000259" key="15">
    <source>
        <dbReference type="PROSITE" id="PS51455"/>
    </source>
</evidence>
<gene>
    <name evidence="16" type="ORF">D0Y65_018594</name>
</gene>
<dbReference type="EMBL" id="QZWG01000007">
    <property type="protein sequence ID" value="RZC04030.1"/>
    <property type="molecule type" value="Genomic_DNA"/>
</dbReference>
<evidence type="ECO:0000256" key="1">
    <source>
        <dbReference type="ARBA" id="ARBA00012009"/>
    </source>
</evidence>
<dbReference type="FunFam" id="3.30.810.10:FF:000001">
    <property type="entry name" value="1-phosphatidylinositol 3-phosphate 5-kinase FAB1"/>
    <property type="match status" value="1"/>
</dbReference>
<evidence type="ECO:0000256" key="13">
    <source>
        <dbReference type="SAM" id="MobiDB-lite"/>
    </source>
</evidence>
<evidence type="ECO:0000256" key="7">
    <source>
        <dbReference type="ARBA" id="ARBA00022833"/>
    </source>
</evidence>
<dbReference type="FunFam" id="3.50.7.10:FF:000007">
    <property type="entry name" value="1-phosphatidylinositol 3-phosphate 5-kinase isoform X1"/>
    <property type="match status" value="1"/>
</dbReference>
<reference evidence="16 17" key="1">
    <citation type="submission" date="2018-09" db="EMBL/GenBank/DDBJ databases">
        <title>A high-quality reference genome of wild soybean provides a powerful tool to mine soybean genomes.</title>
        <authorList>
            <person name="Xie M."/>
            <person name="Chung C.Y.L."/>
            <person name="Li M.-W."/>
            <person name="Wong F.-L."/>
            <person name="Chan T.-F."/>
            <person name="Lam H.-M."/>
        </authorList>
    </citation>
    <scope>NUCLEOTIDE SEQUENCE [LARGE SCALE GENOMIC DNA]</scope>
    <source>
        <strain evidence="17">cv. W05</strain>
        <tissue evidence="16">Hypocotyl of etiolated seedlings</tissue>
    </source>
</reference>
<dbReference type="InterPro" id="IPR027484">
    <property type="entry name" value="PInositol-4-P-5-kinase_N"/>
</dbReference>
<evidence type="ECO:0000256" key="8">
    <source>
        <dbReference type="ARBA" id="ARBA00022840"/>
    </source>
</evidence>
<dbReference type="Gene3D" id="3.30.800.10">
    <property type="entry name" value="Phosphatidylinositol Phosphate Kinase II Beta"/>
    <property type="match status" value="1"/>
</dbReference>
<evidence type="ECO:0000256" key="6">
    <source>
        <dbReference type="ARBA" id="ARBA00022777"/>
    </source>
</evidence>
<accession>A0A445JZX1</accession>
<keyword evidence="5 11" id="KW-0863">Zinc-finger</keyword>
<dbReference type="SMART" id="SM00330">
    <property type="entry name" value="PIPKc"/>
    <property type="match status" value="1"/>
</dbReference>
<feature type="domain" description="PIPK" evidence="15">
    <location>
        <begin position="1426"/>
        <end position="1746"/>
    </location>
</feature>
<dbReference type="SUPFAM" id="SSF52029">
    <property type="entry name" value="GroEL apical domain-like"/>
    <property type="match status" value="1"/>
</dbReference>
<evidence type="ECO:0000256" key="11">
    <source>
        <dbReference type="PROSITE-ProRule" id="PRU00091"/>
    </source>
</evidence>
<feature type="region of interest" description="Disordered" evidence="13">
    <location>
        <begin position="244"/>
        <end position="279"/>
    </location>
</feature>
<organism evidence="16 17">
    <name type="scientific">Glycine soja</name>
    <name type="common">Wild soybean</name>
    <dbReference type="NCBI Taxonomy" id="3848"/>
    <lineage>
        <taxon>Eukaryota</taxon>
        <taxon>Viridiplantae</taxon>
        <taxon>Streptophyta</taxon>
        <taxon>Embryophyta</taxon>
        <taxon>Tracheophyta</taxon>
        <taxon>Spermatophyta</taxon>
        <taxon>Magnoliopsida</taxon>
        <taxon>eudicotyledons</taxon>
        <taxon>Gunneridae</taxon>
        <taxon>Pentapetalae</taxon>
        <taxon>rosids</taxon>
        <taxon>fabids</taxon>
        <taxon>Fabales</taxon>
        <taxon>Fabaceae</taxon>
        <taxon>Papilionoideae</taxon>
        <taxon>50 kb inversion clade</taxon>
        <taxon>NPAAA clade</taxon>
        <taxon>indigoferoid/millettioid clade</taxon>
        <taxon>Phaseoleae</taxon>
        <taxon>Glycine</taxon>
        <taxon>Glycine subgen. Soja</taxon>
    </lineage>
</organism>
<evidence type="ECO:0000256" key="9">
    <source>
        <dbReference type="ARBA" id="ARBA00023464"/>
    </source>
</evidence>
<keyword evidence="3" id="KW-0479">Metal-binding</keyword>
<keyword evidence="7" id="KW-0862">Zinc</keyword>
<protein>
    <recommendedName>
        <fullName evidence="1">1-phosphatidylinositol-3-phosphate 5-kinase</fullName>
        <ecNumber evidence="1">2.7.1.150</ecNumber>
    </recommendedName>
    <alternativeName>
        <fullName evidence="10">Phosphatidylinositol 3-phosphate 5-kinase type III</fullName>
    </alternativeName>
</protein>
<dbReference type="GO" id="GO:0000285">
    <property type="term" value="F:1-phosphatidylinositol-3-phosphate 5-kinase activity"/>
    <property type="evidence" value="ECO:0007669"/>
    <property type="project" value="UniProtKB-EC"/>
</dbReference>
<evidence type="ECO:0000313" key="16">
    <source>
        <dbReference type="EMBL" id="RZC04030.1"/>
    </source>
</evidence>
<comment type="caution">
    <text evidence="16">The sequence shown here is derived from an EMBL/GenBank/DDBJ whole genome shotgun (WGS) entry which is preliminary data.</text>
</comment>
<dbReference type="FunFam" id="3.30.800.10:FF:000010">
    <property type="entry name" value="Putative 1-phosphatidylinositol-3-phosphate 5-kinase FAB1C"/>
    <property type="match status" value="1"/>
</dbReference>
<evidence type="ECO:0000256" key="10">
    <source>
        <dbReference type="ARBA" id="ARBA00077223"/>
    </source>
</evidence>